<dbReference type="OrthoDB" id="9804833at2"/>
<sequence>MDTSPALKPLILQKRKDFQFTAKDKLTDDNVFDENEFVYGTDACMNAGFGFW</sequence>
<evidence type="ECO:0000313" key="2">
    <source>
        <dbReference type="EMBL" id="SMX47716.1"/>
    </source>
</evidence>
<reference evidence="2 3" key="1">
    <citation type="submission" date="2017-05" db="EMBL/GenBank/DDBJ databases">
        <authorList>
            <person name="Song R."/>
            <person name="Chenine A.L."/>
            <person name="Ruprecht R.M."/>
        </authorList>
    </citation>
    <scope>NUCLEOTIDE SEQUENCE [LARGE SCALE GENOMIC DNA]</scope>
    <source>
        <strain evidence="2 3">CECT 8663</strain>
    </source>
</reference>
<organism evidence="2 3">
    <name type="scientific">Pelagimonas varians</name>
    <dbReference type="NCBI Taxonomy" id="696760"/>
    <lineage>
        <taxon>Bacteria</taxon>
        <taxon>Pseudomonadati</taxon>
        <taxon>Pseudomonadota</taxon>
        <taxon>Alphaproteobacteria</taxon>
        <taxon>Rhodobacterales</taxon>
        <taxon>Roseobacteraceae</taxon>
        <taxon>Pelagimonas</taxon>
    </lineage>
</organism>
<name>A0A238L053_9RHOB</name>
<feature type="domain" description="Bacteriophage Mu GpT" evidence="1">
    <location>
        <begin position="1"/>
        <end position="52"/>
    </location>
</feature>
<dbReference type="InterPro" id="IPR018774">
    <property type="entry name" value="Phage_Mu_GpT"/>
</dbReference>
<evidence type="ECO:0000313" key="3">
    <source>
        <dbReference type="Proteomes" id="UP000220836"/>
    </source>
</evidence>
<evidence type="ECO:0000259" key="1">
    <source>
        <dbReference type="Pfam" id="PF10124"/>
    </source>
</evidence>
<gene>
    <name evidence="2" type="ORF">PEV8663_03621</name>
</gene>
<dbReference type="Pfam" id="PF10124">
    <property type="entry name" value="Mu-like_gpT"/>
    <property type="match status" value="1"/>
</dbReference>
<proteinExistence type="predicted"/>
<keyword evidence="3" id="KW-1185">Reference proteome</keyword>
<dbReference type="EMBL" id="FXYH01000015">
    <property type="protein sequence ID" value="SMX47716.1"/>
    <property type="molecule type" value="Genomic_DNA"/>
</dbReference>
<dbReference type="AlphaFoldDB" id="A0A238L053"/>
<protein>
    <submittedName>
        <fullName evidence="2">Mu-like prophage major head subunit gpT</fullName>
    </submittedName>
</protein>
<accession>A0A238L053</accession>
<dbReference type="Proteomes" id="UP000220836">
    <property type="component" value="Unassembled WGS sequence"/>
</dbReference>